<dbReference type="GeneID" id="75105378"/>
<accession>A0A063YDR6</accession>
<dbReference type="STRING" id="29559.NPL3_02855"/>
<gene>
    <name evidence="1" type="ORF">NMG93_02655</name>
</gene>
<organism evidence="1 2">
    <name type="scientific">Metamycoplasma hyosynoviae</name>
    <dbReference type="NCBI Taxonomy" id="29559"/>
    <lineage>
        <taxon>Bacteria</taxon>
        <taxon>Bacillati</taxon>
        <taxon>Mycoplasmatota</taxon>
        <taxon>Mycoplasmoidales</taxon>
        <taxon>Metamycoplasmataceae</taxon>
        <taxon>Metamycoplasma</taxon>
    </lineage>
</organism>
<dbReference type="RefSeq" id="WP_036445225.1">
    <property type="nucleotide sequence ID" value="NZ_CP101127.1"/>
</dbReference>
<reference evidence="1" key="1">
    <citation type="submission" date="2022-07" db="EMBL/GenBank/DDBJ databases">
        <title>Complete genome of Mycoplasma hyosynoviae B1.</title>
        <authorList>
            <person name="Spergser J."/>
        </authorList>
    </citation>
    <scope>NUCLEOTIDE SEQUENCE</scope>
    <source>
        <strain evidence="1">B1</strain>
    </source>
</reference>
<evidence type="ECO:0000313" key="2">
    <source>
        <dbReference type="Proteomes" id="UP001059349"/>
    </source>
</evidence>
<protein>
    <submittedName>
        <fullName evidence="1">Uncharacterized protein</fullName>
    </submittedName>
</protein>
<dbReference type="Proteomes" id="UP001059349">
    <property type="component" value="Chromosome"/>
</dbReference>
<sequence length="296" mass="32685">MNEFTAYLTALFANQSDTESFKLDQESRTKISSFIVKESLIGSLGTKLAIENANASTVTFIKNVGQTWHEKTQPGPGTFEKANYEKTTVNWLKPKYQSVAFTDADLFLGLPAVAPTKLEKASADFNNNFERYCWNELEKKLKTSDTNKKVKDLLDPSITDKEVLNEILALGNALTQHVDKKDAIDGISETDIIIHVKPAVLTRLAQAGLIGNNAQQMFVGGQYAIGYVGGFQIIGNRFLKEIDAIASATFFAGSMVNVNAANYDRLAPTNDYGLYYEAMGLFGIVYPTCVRTIFNK</sequence>
<dbReference type="EMBL" id="CP101127">
    <property type="protein sequence ID" value="UTO25752.1"/>
    <property type="molecule type" value="Genomic_DNA"/>
</dbReference>
<name>A0A063YDR6_9BACT</name>
<dbReference type="AlphaFoldDB" id="A0A063YDR6"/>
<evidence type="ECO:0000313" key="1">
    <source>
        <dbReference type="EMBL" id="UTO25752.1"/>
    </source>
</evidence>
<proteinExistence type="predicted"/>